<name>A0A6J2UVQ8_CHACN</name>
<evidence type="ECO:0000313" key="7">
    <source>
        <dbReference type="Proteomes" id="UP000504632"/>
    </source>
</evidence>
<evidence type="ECO:0000259" key="6">
    <source>
        <dbReference type="Pfam" id="PF04116"/>
    </source>
</evidence>
<dbReference type="Pfam" id="PF04116">
    <property type="entry name" value="FA_hydroxylase"/>
    <property type="match status" value="1"/>
</dbReference>
<feature type="transmembrane region" description="Helical" evidence="5">
    <location>
        <begin position="62"/>
        <end position="83"/>
    </location>
</feature>
<dbReference type="GO" id="GO:0008610">
    <property type="term" value="P:lipid biosynthetic process"/>
    <property type="evidence" value="ECO:0007669"/>
    <property type="project" value="InterPro"/>
</dbReference>
<keyword evidence="3 5" id="KW-1133">Transmembrane helix</keyword>
<evidence type="ECO:0000256" key="3">
    <source>
        <dbReference type="ARBA" id="ARBA00022989"/>
    </source>
</evidence>
<keyword evidence="2 5" id="KW-0812">Transmembrane</keyword>
<keyword evidence="7" id="KW-1185">Reference proteome</keyword>
<proteinExistence type="predicted"/>
<dbReference type="OrthoDB" id="1658724at2759"/>
<dbReference type="InParanoid" id="A0A6J2UVQ8"/>
<evidence type="ECO:0000256" key="2">
    <source>
        <dbReference type="ARBA" id="ARBA00022692"/>
    </source>
</evidence>
<evidence type="ECO:0000256" key="4">
    <source>
        <dbReference type="ARBA" id="ARBA00023136"/>
    </source>
</evidence>
<dbReference type="RefSeq" id="XP_030623793.1">
    <property type="nucleotide sequence ID" value="XM_030767933.1"/>
</dbReference>
<organism evidence="7 8">
    <name type="scientific">Chanos chanos</name>
    <name type="common">Milkfish</name>
    <name type="synonym">Mugil chanos</name>
    <dbReference type="NCBI Taxonomy" id="29144"/>
    <lineage>
        <taxon>Eukaryota</taxon>
        <taxon>Metazoa</taxon>
        <taxon>Chordata</taxon>
        <taxon>Craniata</taxon>
        <taxon>Vertebrata</taxon>
        <taxon>Euteleostomi</taxon>
        <taxon>Actinopterygii</taxon>
        <taxon>Neopterygii</taxon>
        <taxon>Teleostei</taxon>
        <taxon>Ostariophysi</taxon>
        <taxon>Gonorynchiformes</taxon>
        <taxon>Chanidae</taxon>
        <taxon>Chanos</taxon>
    </lineage>
</organism>
<evidence type="ECO:0000256" key="1">
    <source>
        <dbReference type="ARBA" id="ARBA00004370"/>
    </source>
</evidence>
<accession>A0A6J2UVQ8</accession>
<sequence>MESLNTIAFTERRCGNDVSKIMTHTALPGQPLLQPVWDYLRDNYPDALRSPLLSVFLSVSTYFLSCLFFSALDAISTVSPIVNQYRIHRERPVKSTDINRAVGLTLYHQIVLVLPASVAQWWWRPPLLLEDSAPSMWDLISGVLACFLLFDFQYFLWHLLHHSSRWLYATFHAIHHEYSRPFCWVTQHMSAWEIVSVGLWTTFDPHLLGCHTLTGYTFMVLNVWASVDDHSGYDFPWALHRLVPFGLWGGALKHDFHHQKPGTNFAPYFSHWDWLCGTDADLEKRRE</sequence>
<keyword evidence="4 5" id="KW-0472">Membrane</keyword>
<dbReference type="PANTHER" id="PTHR11863">
    <property type="entry name" value="STEROL DESATURASE"/>
    <property type="match status" value="1"/>
</dbReference>
<comment type="subcellular location">
    <subcellularLocation>
        <location evidence="1">Membrane</location>
    </subcellularLocation>
</comment>
<evidence type="ECO:0000256" key="5">
    <source>
        <dbReference type="SAM" id="Phobius"/>
    </source>
</evidence>
<feature type="transmembrane region" description="Helical" evidence="5">
    <location>
        <begin position="104"/>
        <end position="123"/>
    </location>
</feature>
<evidence type="ECO:0000313" key="8">
    <source>
        <dbReference type="RefSeq" id="XP_030623793.1"/>
    </source>
</evidence>
<dbReference type="GO" id="GO:0005506">
    <property type="term" value="F:iron ion binding"/>
    <property type="evidence" value="ECO:0007669"/>
    <property type="project" value="InterPro"/>
</dbReference>
<dbReference type="InterPro" id="IPR050307">
    <property type="entry name" value="Sterol_Desaturase_Related"/>
</dbReference>
<dbReference type="Proteomes" id="UP000504632">
    <property type="component" value="Chromosome 3"/>
</dbReference>
<feature type="domain" description="Fatty acid hydroxylase" evidence="6">
    <location>
        <begin position="143"/>
        <end position="278"/>
    </location>
</feature>
<dbReference type="GeneID" id="115807073"/>
<reference evidence="8" key="1">
    <citation type="submission" date="2025-08" db="UniProtKB">
        <authorList>
            <consortium name="RefSeq"/>
        </authorList>
    </citation>
    <scope>IDENTIFICATION</scope>
</reference>
<dbReference type="GO" id="GO:0016491">
    <property type="term" value="F:oxidoreductase activity"/>
    <property type="evidence" value="ECO:0007669"/>
    <property type="project" value="InterPro"/>
</dbReference>
<gene>
    <name evidence="8" type="primary">LOC115807073</name>
</gene>
<dbReference type="InterPro" id="IPR006694">
    <property type="entry name" value="Fatty_acid_hydroxylase"/>
</dbReference>
<dbReference type="GO" id="GO:0016020">
    <property type="term" value="C:membrane"/>
    <property type="evidence" value="ECO:0007669"/>
    <property type="project" value="UniProtKB-SubCell"/>
</dbReference>
<protein>
    <submittedName>
        <fullName evidence="8">Cholesterol 25-hydroxylase-like protein 2</fullName>
    </submittedName>
</protein>
<feature type="transmembrane region" description="Helical" evidence="5">
    <location>
        <begin position="135"/>
        <end position="157"/>
    </location>
</feature>
<dbReference type="AlphaFoldDB" id="A0A6J2UVQ8"/>